<evidence type="ECO:0000313" key="2">
    <source>
        <dbReference type="Proteomes" id="UP000296049"/>
    </source>
</evidence>
<dbReference type="AlphaFoldDB" id="R0JA74"/>
<proteinExistence type="predicted"/>
<evidence type="ECO:0000313" key="1">
    <source>
        <dbReference type="EMBL" id="EOA94145.1"/>
    </source>
</evidence>
<dbReference type="Proteomes" id="UP000296049">
    <property type="component" value="Unassembled WGS sequence"/>
</dbReference>
<gene>
    <name evidence="1" type="ORF">Anapl_16036</name>
</gene>
<reference evidence="2" key="1">
    <citation type="journal article" date="2013" name="Nat. Genet.">
        <title>The duck genome and transcriptome provide insight into an avian influenza virus reservoir species.</title>
        <authorList>
            <person name="Huang Y."/>
            <person name="Li Y."/>
            <person name="Burt D.W."/>
            <person name="Chen H."/>
            <person name="Zhang Y."/>
            <person name="Qian W."/>
            <person name="Kim H."/>
            <person name="Gan S."/>
            <person name="Zhao Y."/>
            <person name="Li J."/>
            <person name="Yi K."/>
            <person name="Feng H."/>
            <person name="Zhu P."/>
            <person name="Li B."/>
            <person name="Liu Q."/>
            <person name="Fairley S."/>
            <person name="Magor K.E."/>
            <person name="Du Z."/>
            <person name="Hu X."/>
            <person name="Goodman L."/>
            <person name="Tafer H."/>
            <person name="Vignal A."/>
            <person name="Lee T."/>
            <person name="Kim K.W."/>
            <person name="Sheng Z."/>
            <person name="An Y."/>
            <person name="Searle S."/>
            <person name="Herrero J."/>
            <person name="Groenen M.A."/>
            <person name="Crooijmans R.P."/>
            <person name="Faraut T."/>
            <person name="Cai Q."/>
            <person name="Webster R.G."/>
            <person name="Aldridge J.R."/>
            <person name="Warren W.C."/>
            <person name="Bartschat S."/>
            <person name="Kehr S."/>
            <person name="Marz M."/>
            <person name="Stadler P.F."/>
            <person name="Smith J."/>
            <person name="Kraus R.H."/>
            <person name="Zhao Y."/>
            <person name="Ren L."/>
            <person name="Fei J."/>
            <person name="Morisson M."/>
            <person name="Kaiser P."/>
            <person name="Griffin D.K."/>
            <person name="Rao M."/>
            <person name="Pitel F."/>
            <person name="Wang J."/>
            <person name="Li N."/>
        </authorList>
    </citation>
    <scope>NUCLEOTIDE SEQUENCE [LARGE SCALE GENOMIC DNA]</scope>
</reference>
<organism evidence="1 2">
    <name type="scientific">Anas platyrhynchos</name>
    <name type="common">Mallard</name>
    <name type="synonym">Anas boschas</name>
    <dbReference type="NCBI Taxonomy" id="8839"/>
    <lineage>
        <taxon>Eukaryota</taxon>
        <taxon>Metazoa</taxon>
        <taxon>Chordata</taxon>
        <taxon>Craniata</taxon>
        <taxon>Vertebrata</taxon>
        <taxon>Euteleostomi</taxon>
        <taxon>Archelosauria</taxon>
        <taxon>Archosauria</taxon>
        <taxon>Dinosauria</taxon>
        <taxon>Saurischia</taxon>
        <taxon>Theropoda</taxon>
        <taxon>Coelurosauria</taxon>
        <taxon>Aves</taxon>
        <taxon>Neognathae</taxon>
        <taxon>Galloanserae</taxon>
        <taxon>Anseriformes</taxon>
        <taxon>Anatidae</taxon>
        <taxon>Anatinae</taxon>
        <taxon>Anas</taxon>
    </lineage>
</organism>
<protein>
    <submittedName>
        <fullName evidence="1">Uncharacterized protein</fullName>
    </submittedName>
</protein>
<accession>R0JA74</accession>
<dbReference type="EMBL" id="KB744961">
    <property type="protein sequence ID" value="EOA94145.1"/>
    <property type="molecule type" value="Genomic_DNA"/>
</dbReference>
<keyword evidence="2" id="KW-1185">Reference proteome</keyword>
<sequence length="247" mass="27003">MVTLEKAGCLQDLGCRHGAALALPHIVALQHSTASTWAPDPSTAPCRTRTYTDIIEALLKICCHFPVLLDSSTEAKQSGCGRRASICTVPEVMRIRTGSSLRTHLQGEPQPPVTLVQNNVTERNKGAKWNTTDSTAQGCMRPEHYKILKDEGLYFINAFSRKTEIMHLEYILYQVDEEAMEKCPYMACTYFVHVLTCPYGLHAALGGGGERAEAEASQITEMLLMGQLVAEVYVAAVAKASNISAAQ</sequence>
<name>R0JA74_ANAPL</name>